<dbReference type="InterPro" id="IPR013446">
    <property type="entry name" value="G1P_cyt_trans-like"/>
</dbReference>
<dbReference type="Proteomes" id="UP000194420">
    <property type="component" value="Unassembled WGS sequence"/>
</dbReference>
<dbReference type="Gene3D" id="3.90.550.10">
    <property type="entry name" value="Spore Coat Polysaccharide Biosynthesis Protein SpsA, Chain A"/>
    <property type="match status" value="1"/>
</dbReference>
<dbReference type="OrthoDB" id="9814110at2"/>
<protein>
    <submittedName>
        <fullName evidence="2">Glucose-1-phosphate cytidylyltransferase</fullName>
    </submittedName>
</protein>
<dbReference type="SUPFAM" id="SSF53448">
    <property type="entry name" value="Nucleotide-diphospho-sugar transferases"/>
    <property type="match status" value="1"/>
</dbReference>
<proteinExistence type="predicted"/>
<dbReference type="CDD" id="cd02524">
    <property type="entry name" value="G1P_cytidylyltransferase"/>
    <property type="match status" value="1"/>
</dbReference>
<dbReference type="EMBL" id="FXWG01000001">
    <property type="protein sequence ID" value="SMQ61014.1"/>
    <property type="molecule type" value="Genomic_DNA"/>
</dbReference>
<dbReference type="GO" id="GO:0047343">
    <property type="term" value="F:glucose-1-phosphate cytidylyltransferase activity"/>
    <property type="evidence" value="ECO:0007669"/>
    <property type="project" value="InterPro"/>
</dbReference>
<name>A0A1Y6EEJ9_9SPHN</name>
<accession>A0A1Y6EEJ9</accession>
<keyword evidence="3" id="KW-1185">Reference proteome</keyword>
<dbReference type="InterPro" id="IPR046981">
    <property type="entry name" value="G1P_cyt_trans"/>
</dbReference>
<dbReference type="NCBIfam" id="TIGR02623">
    <property type="entry name" value="G1P_cyt_trans"/>
    <property type="match status" value="1"/>
</dbReference>
<reference evidence="3" key="1">
    <citation type="submission" date="2017-04" db="EMBL/GenBank/DDBJ databases">
        <authorList>
            <person name="Varghese N."/>
            <person name="Submissions S."/>
        </authorList>
    </citation>
    <scope>NUCLEOTIDE SEQUENCE [LARGE SCALE GENOMIC DNA]</scope>
</reference>
<dbReference type="InterPro" id="IPR029044">
    <property type="entry name" value="Nucleotide-diphossugar_trans"/>
</dbReference>
<evidence type="ECO:0000259" key="1">
    <source>
        <dbReference type="Pfam" id="PF00483"/>
    </source>
</evidence>
<keyword evidence="2" id="KW-0548">Nucleotidyltransferase</keyword>
<dbReference type="GO" id="GO:0009243">
    <property type="term" value="P:O antigen biosynthetic process"/>
    <property type="evidence" value="ECO:0007669"/>
    <property type="project" value="InterPro"/>
</dbReference>
<evidence type="ECO:0000313" key="3">
    <source>
        <dbReference type="Proteomes" id="UP000194420"/>
    </source>
</evidence>
<dbReference type="RefSeq" id="WP_086436429.1">
    <property type="nucleotide sequence ID" value="NZ_FXWG01000001.1"/>
</dbReference>
<dbReference type="AlphaFoldDB" id="A0A1Y6EEJ9"/>
<dbReference type="PANTHER" id="PTHR47183:SF1">
    <property type="entry name" value="GLUCOSE-1-PHOSPHATE CYTIDYLYLTRANSFERASE"/>
    <property type="match status" value="1"/>
</dbReference>
<dbReference type="InterPro" id="IPR005835">
    <property type="entry name" value="NTP_transferase_dom"/>
</dbReference>
<organism evidence="2 3">
    <name type="scientific">Altererythrobacter xiamenensis</name>
    <dbReference type="NCBI Taxonomy" id="1316679"/>
    <lineage>
        <taxon>Bacteria</taxon>
        <taxon>Pseudomonadati</taxon>
        <taxon>Pseudomonadota</taxon>
        <taxon>Alphaproteobacteria</taxon>
        <taxon>Sphingomonadales</taxon>
        <taxon>Erythrobacteraceae</taxon>
        <taxon>Altererythrobacter</taxon>
    </lineage>
</organism>
<keyword evidence="2" id="KW-0808">Transferase</keyword>
<dbReference type="Pfam" id="PF00483">
    <property type="entry name" value="NTP_transferase"/>
    <property type="match status" value="1"/>
</dbReference>
<evidence type="ECO:0000313" key="2">
    <source>
        <dbReference type="EMBL" id="SMQ61014.1"/>
    </source>
</evidence>
<gene>
    <name evidence="2" type="ORF">SAMN06297468_0497</name>
</gene>
<dbReference type="PANTHER" id="PTHR47183">
    <property type="entry name" value="GLUCOSE-1-PHOSPHATE CYTIDYLYLTRANSFERASE-RELATED"/>
    <property type="match status" value="1"/>
</dbReference>
<feature type="domain" description="Nucleotidyl transferase" evidence="1">
    <location>
        <begin position="13"/>
        <end position="272"/>
    </location>
</feature>
<sequence>MASHDLSNVKVGILAGGLGSRLSEETDVRPKPMVEIGEMPILWHIMQIYSHYGFKDFSVALGYKGDYIKRWFREHFSVSGSISIGTRRGSVTRHSPDCVPDWNVDLVETGLKAGTGGRIKKLSHWLGDQTAMVTWGDGVSDIDIGALLAFHKSHGKLATLTAVRPPARYGHLEFDGDAITEFNEKPQIGEGWINGAFFVLEPEVMNYIDHEEEMFEQRPLSRLAADGELMAFRHTGFWQCMDTMREKQLLNEYWDSGNAPWKLWKDEGSESSFDWTSGVHRNGADAALVRARS</sequence>